<dbReference type="EMBL" id="JACHEM010000029">
    <property type="protein sequence ID" value="MBB6439841.1"/>
    <property type="molecule type" value="Genomic_DNA"/>
</dbReference>
<dbReference type="Proteomes" id="UP000540423">
    <property type="component" value="Unassembled WGS sequence"/>
</dbReference>
<feature type="transmembrane region" description="Helical" evidence="1">
    <location>
        <begin position="103"/>
        <end position="122"/>
    </location>
</feature>
<dbReference type="InterPro" id="IPR013099">
    <property type="entry name" value="K_chnl_dom"/>
</dbReference>
<gene>
    <name evidence="3" type="ORF">HNQ79_006353</name>
</gene>
<dbReference type="Pfam" id="PF07885">
    <property type="entry name" value="Ion_trans_2"/>
    <property type="match status" value="1"/>
</dbReference>
<dbReference type="RefSeq" id="WP_185036335.1">
    <property type="nucleotide sequence ID" value="NZ_BNBN01000025.1"/>
</dbReference>
<dbReference type="Gene3D" id="1.10.287.70">
    <property type="match status" value="1"/>
</dbReference>
<dbReference type="AlphaFoldDB" id="A0A7X0HLP2"/>
<protein>
    <recommendedName>
        <fullName evidence="2">Potassium channel domain-containing protein</fullName>
    </recommendedName>
</protein>
<comment type="caution">
    <text evidence="3">The sequence shown here is derived from an EMBL/GenBank/DDBJ whole genome shotgun (WGS) entry which is preliminary data.</text>
</comment>
<keyword evidence="1" id="KW-1133">Transmembrane helix</keyword>
<feature type="transmembrane region" description="Helical" evidence="1">
    <location>
        <begin position="128"/>
        <end position="152"/>
    </location>
</feature>
<keyword evidence="1" id="KW-0472">Membrane</keyword>
<sequence>MNWFISAAGVGLVLVALRDVFHTLWHPSGRGSLSALMLHGLWRLSRRVSRPGLTAVAGPTAMVAVILGWTSIVVAGWTLIYFAHMPEGFSFSPGLQPRQRADLLDALYLSLVGVATLGFGDIVPTDAWLRIAAPLQALIGFALLTAAVSWVGQTYPALARRRVLALHLASLRTARETVSPVDTAFIAHLLESLAVQVSQVSVDLNQHSQMYYFPDSDDSPSLAAMTSYAADLAAEGRQSRRDDVRMSAAMLTHALESLATVLGRQFLRIEGNPEHIFAAYAHDHGRLPIRATNY</sequence>
<evidence type="ECO:0000313" key="4">
    <source>
        <dbReference type="Proteomes" id="UP000540423"/>
    </source>
</evidence>
<evidence type="ECO:0000259" key="2">
    <source>
        <dbReference type="Pfam" id="PF07885"/>
    </source>
</evidence>
<evidence type="ECO:0000313" key="3">
    <source>
        <dbReference type="EMBL" id="MBB6439841.1"/>
    </source>
</evidence>
<organism evidence="3 4">
    <name type="scientific">Streptomyces candidus</name>
    <dbReference type="NCBI Taxonomy" id="67283"/>
    <lineage>
        <taxon>Bacteria</taxon>
        <taxon>Bacillati</taxon>
        <taxon>Actinomycetota</taxon>
        <taxon>Actinomycetes</taxon>
        <taxon>Kitasatosporales</taxon>
        <taxon>Streptomycetaceae</taxon>
        <taxon>Streptomyces</taxon>
    </lineage>
</organism>
<evidence type="ECO:0000256" key="1">
    <source>
        <dbReference type="SAM" id="Phobius"/>
    </source>
</evidence>
<keyword evidence="4" id="KW-1185">Reference proteome</keyword>
<reference evidence="3 4" key="1">
    <citation type="submission" date="2020-08" db="EMBL/GenBank/DDBJ databases">
        <title>Genomic Encyclopedia of Type Strains, Phase IV (KMG-IV): sequencing the most valuable type-strain genomes for metagenomic binning, comparative biology and taxonomic classification.</title>
        <authorList>
            <person name="Goeker M."/>
        </authorList>
    </citation>
    <scope>NUCLEOTIDE SEQUENCE [LARGE SCALE GENOMIC DNA]</scope>
    <source>
        <strain evidence="3 4">DSM 40141</strain>
    </source>
</reference>
<feature type="transmembrane region" description="Helical" evidence="1">
    <location>
        <begin position="61"/>
        <end position="82"/>
    </location>
</feature>
<name>A0A7X0HLP2_9ACTN</name>
<feature type="domain" description="Potassium channel" evidence="2">
    <location>
        <begin position="80"/>
        <end position="153"/>
    </location>
</feature>
<proteinExistence type="predicted"/>
<dbReference type="SUPFAM" id="SSF81324">
    <property type="entry name" value="Voltage-gated potassium channels"/>
    <property type="match status" value="1"/>
</dbReference>
<keyword evidence="1" id="KW-0812">Transmembrane</keyword>
<accession>A0A7X0HLP2</accession>